<dbReference type="SUPFAM" id="SSF56672">
    <property type="entry name" value="DNA/RNA polymerases"/>
    <property type="match status" value="1"/>
</dbReference>
<dbReference type="EMBL" id="GAKP01000618">
    <property type="protein sequence ID" value="JAC58334.1"/>
    <property type="molecule type" value="Transcribed_RNA"/>
</dbReference>
<dbReference type="GO" id="GO:0071897">
    <property type="term" value="P:DNA biosynthetic process"/>
    <property type="evidence" value="ECO:0007669"/>
    <property type="project" value="UniProtKB-ARBA"/>
</dbReference>
<dbReference type="PANTHER" id="PTHR33064">
    <property type="entry name" value="POL PROTEIN"/>
    <property type="match status" value="1"/>
</dbReference>
<proteinExistence type="predicted"/>
<dbReference type="Gene3D" id="3.10.10.10">
    <property type="entry name" value="HIV Type 1 Reverse Transcriptase, subunit A, domain 1"/>
    <property type="match status" value="1"/>
</dbReference>
<dbReference type="InterPro" id="IPR051320">
    <property type="entry name" value="Viral_Replic_Matur_Polypro"/>
</dbReference>
<feature type="non-terminal residue" evidence="2">
    <location>
        <position position="118"/>
    </location>
</feature>
<evidence type="ECO:0000259" key="1">
    <source>
        <dbReference type="PROSITE" id="PS50878"/>
    </source>
</evidence>
<dbReference type="InterPro" id="IPR043128">
    <property type="entry name" value="Rev_trsase/Diguanyl_cyclase"/>
</dbReference>
<dbReference type="AlphaFoldDB" id="A0A034WUM0"/>
<dbReference type="Gene3D" id="3.30.70.270">
    <property type="match status" value="1"/>
</dbReference>
<organism evidence="2">
    <name type="scientific">Bactrocera dorsalis</name>
    <name type="common">Oriental fruit fly</name>
    <name type="synonym">Dacus dorsalis</name>
    <dbReference type="NCBI Taxonomy" id="27457"/>
    <lineage>
        <taxon>Eukaryota</taxon>
        <taxon>Metazoa</taxon>
        <taxon>Ecdysozoa</taxon>
        <taxon>Arthropoda</taxon>
        <taxon>Hexapoda</taxon>
        <taxon>Insecta</taxon>
        <taxon>Pterygota</taxon>
        <taxon>Neoptera</taxon>
        <taxon>Endopterygota</taxon>
        <taxon>Diptera</taxon>
        <taxon>Brachycera</taxon>
        <taxon>Muscomorpha</taxon>
        <taxon>Tephritoidea</taxon>
        <taxon>Tephritidae</taxon>
        <taxon>Bactrocera</taxon>
        <taxon>Bactrocera</taxon>
    </lineage>
</organism>
<dbReference type="PANTHER" id="PTHR33064:SF37">
    <property type="entry name" value="RIBONUCLEASE H"/>
    <property type="match status" value="1"/>
</dbReference>
<evidence type="ECO:0000313" key="2">
    <source>
        <dbReference type="EMBL" id="JAC58334.1"/>
    </source>
</evidence>
<dbReference type="InterPro" id="IPR000477">
    <property type="entry name" value="RT_dom"/>
</dbReference>
<sequence>QIYTTLDLVNGFFHVPVSAESTKYTSFVTGTGQYEFLYVPFGICNSPAVFVRFILAVFRDLIKDGIVIAYMDDLIIPSKDEFEGIKNLEVVLKTAAASGLRINLSKRLLLVWTGASQG</sequence>
<dbReference type="PROSITE" id="PS50878">
    <property type="entry name" value="RT_POL"/>
    <property type="match status" value="1"/>
</dbReference>
<feature type="non-terminal residue" evidence="2">
    <location>
        <position position="1"/>
    </location>
</feature>
<dbReference type="InterPro" id="IPR043502">
    <property type="entry name" value="DNA/RNA_pol_sf"/>
</dbReference>
<reference evidence="2" key="1">
    <citation type="journal article" date="2014" name="BMC Genomics">
        <title>Characterizing the developmental transcriptome of the oriental fruit fly, Bactrocera dorsalis (Diptera: Tephritidae) through comparative genomic analysis with Drosophila melanogaster utilizing modENCODE datasets.</title>
        <authorList>
            <person name="Geib S.M."/>
            <person name="Calla B."/>
            <person name="Hall B."/>
            <person name="Hou S."/>
            <person name="Manoukis N.C."/>
        </authorList>
    </citation>
    <scope>NUCLEOTIDE SEQUENCE</scope>
    <source>
        <strain evidence="2">Punador</strain>
    </source>
</reference>
<name>A0A034WUM0_BACDO</name>
<protein>
    <submittedName>
        <fullName evidence="2">Transposon Ty3-I Gag-Pol polyprotein</fullName>
    </submittedName>
</protein>
<gene>
    <name evidence="2" type="primary">YI31B</name>
</gene>
<dbReference type="CDD" id="cd01647">
    <property type="entry name" value="RT_LTR"/>
    <property type="match status" value="1"/>
</dbReference>
<accession>A0A034WUM0</accession>
<dbReference type="Pfam" id="PF00078">
    <property type="entry name" value="RVT_1"/>
    <property type="match status" value="1"/>
</dbReference>
<feature type="domain" description="Reverse transcriptase" evidence="1">
    <location>
        <begin position="1"/>
        <end position="118"/>
    </location>
</feature>